<dbReference type="PROSITE" id="PS50949">
    <property type="entry name" value="HTH_GNTR"/>
    <property type="match status" value="1"/>
</dbReference>
<dbReference type="PANTHER" id="PTHR46577:SF1">
    <property type="entry name" value="HTH-TYPE TRANSCRIPTIONAL REGULATORY PROTEIN GABR"/>
    <property type="match status" value="1"/>
</dbReference>
<organism evidence="7 8">
    <name type="scientific">Treponema rectale</name>
    <dbReference type="NCBI Taxonomy" id="744512"/>
    <lineage>
        <taxon>Bacteria</taxon>
        <taxon>Pseudomonadati</taxon>
        <taxon>Spirochaetota</taxon>
        <taxon>Spirochaetia</taxon>
        <taxon>Spirochaetales</taxon>
        <taxon>Treponemataceae</taxon>
        <taxon>Treponema</taxon>
    </lineage>
</organism>
<evidence type="ECO:0000256" key="1">
    <source>
        <dbReference type="ARBA" id="ARBA00005384"/>
    </source>
</evidence>
<evidence type="ECO:0000313" key="8">
    <source>
        <dbReference type="Proteomes" id="UP000578697"/>
    </source>
</evidence>
<dbReference type="Gene3D" id="3.40.640.10">
    <property type="entry name" value="Type I PLP-dependent aspartate aminotransferase-like (Major domain)"/>
    <property type="match status" value="1"/>
</dbReference>
<comment type="similarity">
    <text evidence="1">In the C-terminal section; belongs to the class-I pyridoxal-phosphate-dependent aminotransferase family.</text>
</comment>
<evidence type="ECO:0000259" key="6">
    <source>
        <dbReference type="PROSITE" id="PS50949"/>
    </source>
</evidence>
<dbReference type="AlphaFoldDB" id="A0A840SGC6"/>
<dbReference type="RefSeq" id="WP_184653540.1">
    <property type="nucleotide sequence ID" value="NZ_JACHFR010000004.1"/>
</dbReference>
<dbReference type="Proteomes" id="UP000578697">
    <property type="component" value="Unassembled WGS sequence"/>
</dbReference>
<dbReference type="InterPro" id="IPR000524">
    <property type="entry name" value="Tscrpt_reg_HTH_GntR"/>
</dbReference>
<dbReference type="InterPro" id="IPR015421">
    <property type="entry name" value="PyrdxlP-dep_Trfase_major"/>
</dbReference>
<name>A0A840SGC6_9SPIR</name>
<dbReference type="InterPro" id="IPR036390">
    <property type="entry name" value="WH_DNA-bd_sf"/>
</dbReference>
<dbReference type="GO" id="GO:0030170">
    <property type="term" value="F:pyridoxal phosphate binding"/>
    <property type="evidence" value="ECO:0007669"/>
    <property type="project" value="InterPro"/>
</dbReference>
<dbReference type="SUPFAM" id="SSF53383">
    <property type="entry name" value="PLP-dependent transferases"/>
    <property type="match status" value="1"/>
</dbReference>
<evidence type="ECO:0000256" key="5">
    <source>
        <dbReference type="ARBA" id="ARBA00023163"/>
    </source>
</evidence>
<dbReference type="PANTHER" id="PTHR46577">
    <property type="entry name" value="HTH-TYPE TRANSCRIPTIONAL REGULATORY PROTEIN GABR"/>
    <property type="match status" value="1"/>
</dbReference>
<accession>A0A840SGC6</accession>
<keyword evidence="2" id="KW-0663">Pyridoxal phosphate</keyword>
<evidence type="ECO:0000256" key="4">
    <source>
        <dbReference type="ARBA" id="ARBA00023125"/>
    </source>
</evidence>
<keyword evidence="8" id="KW-1185">Reference proteome</keyword>
<evidence type="ECO:0000256" key="2">
    <source>
        <dbReference type="ARBA" id="ARBA00022898"/>
    </source>
</evidence>
<sequence length="471" mass="54274">MLTYDMSEKNKPLYRHLYECIRADITCGKLKSSQKMPSKRTLAEHLGVSTITVENAYDQLISEGYMYAVPKRGYFVSDITGLKLSSSQDIKKLHILKPVKNTENFFDFSSNRTERSDFPFSVWAKLMRETISLKEKELLIDSPCEGVRELREAIANHLSSFRGMNVDPDQVIVGAGTEYLYTLLIKLLGTDKVFAIENPGYKKLSSIYKSNGTECCFINLDRSGMNVEELIQSGADVAHISPTHHFPTGITMPISRRYEMLSWANEKNGRYIIEDDYDSEFRLNGKPIPSLQSIDAFEKVIYMNTFSKSLTSTFRISYMVLPEHLVNLFFKNLSFYSNTVSTFEQYTLASFISGGYFEKHINRMRLRYGRKRTRILEMIKKIFSPQECQVIENDSGLHFLLSLNTELSDLELQKRLLQKKIKIGSITDYYMTLEKNSLKLPDRHQFILNYSGIDMNGLEAALREIKSCMYV</sequence>
<dbReference type="InterPro" id="IPR036388">
    <property type="entry name" value="WH-like_DNA-bd_sf"/>
</dbReference>
<dbReference type="GO" id="GO:0003677">
    <property type="term" value="F:DNA binding"/>
    <property type="evidence" value="ECO:0007669"/>
    <property type="project" value="UniProtKB-KW"/>
</dbReference>
<protein>
    <submittedName>
        <fullName evidence="7">GntR family transcriptional regulator/MocR family aminotransferase</fullName>
    </submittedName>
</protein>
<proteinExistence type="inferred from homology"/>
<evidence type="ECO:0000313" key="7">
    <source>
        <dbReference type="EMBL" id="MBB5219954.1"/>
    </source>
</evidence>
<dbReference type="Pfam" id="PF00155">
    <property type="entry name" value="Aminotran_1_2"/>
    <property type="match status" value="1"/>
</dbReference>
<reference evidence="7 8" key="1">
    <citation type="submission" date="2020-08" db="EMBL/GenBank/DDBJ databases">
        <title>Genomic Encyclopedia of Type Strains, Phase IV (KMG-IV): sequencing the most valuable type-strain genomes for metagenomic binning, comparative biology and taxonomic classification.</title>
        <authorList>
            <person name="Goeker M."/>
        </authorList>
    </citation>
    <scope>NUCLEOTIDE SEQUENCE [LARGE SCALE GENOMIC DNA]</scope>
    <source>
        <strain evidence="7 8">DSM 103679</strain>
    </source>
</reference>
<gene>
    <name evidence="7" type="ORF">HNP77_002343</name>
</gene>
<dbReference type="CDD" id="cd00609">
    <property type="entry name" value="AAT_like"/>
    <property type="match status" value="1"/>
</dbReference>
<dbReference type="InterPro" id="IPR004839">
    <property type="entry name" value="Aminotransferase_I/II_large"/>
</dbReference>
<dbReference type="GO" id="GO:0008483">
    <property type="term" value="F:transaminase activity"/>
    <property type="evidence" value="ECO:0007669"/>
    <property type="project" value="UniProtKB-KW"/>
</dbReference>
<dbReference type="CDD" id="cd07377">
    <property type="entry name" value="WHTH_GntR"/>
    <property type="match status" value="1"/>
</dbReference>
<keyword evidence="5" id="KW-0804">Transcription</keyword>
<dbReference type="GO" id="GO:0003700">
    <property type="term" value="F:DNA-binding transcription factor activity"/>
    <property type="evidence" value="ECO:0007669"/>
    <property type="project" value="InterPro"/>
</dbReference>
<keyword evidence="7" id="KW-0032">Aminotransferase</keyword>
<comment type="caution">
    <text evidence="7">The sequence shown here is derived from an EMBL/GenBank/DDBJ whole genome shotgun (WGS) entry which is preliminary data.</text>
</comment>
<dbReference type="InterPro" id="IPR051446">
    <property type="entry name" value="HTH_trans_reg/aminotransferase"/>
</dbReference>
<keyword evidence="4" id="KW-0238">DNA-binding</keyword>
<feature type="domain" description="HTH gntR-type" evidence="6">
    <location>
        <begin position="11"/>
        <end position="79"/>
    </location>
</feature>
<dbReference type="SMART" id="SM00345">
    <property type="entry name" value="HTH_GNTR"/>
    <property type="match status" value="1"/>
</dbReference>
<dbReference type="Gene3D" id="1.10.10.10">
    <property type="entry name" value="Winged helix-like DNA-binding domain superfamily/Winged helix DNA-binding domain"/>
    <property type="match status" value="1"/>
</dbReference>
<keyword evidence="7" id="KW-0808">Transferase</keyword>
<dbReference type="SUPFAM" id="SSF46785">
    <property type="entry name" value="Winged helix' DNA-binding domain"/>
    <property type="match status" value="1"/>
</dbReference>
<keyword evidence="3" id="KW-0805">Transcription regulation</keyword>
<dbReference type="InterPro" id="IPR015424">
    <property type="entry name" value="PyrdxlP-dep_Trfase"/>
</dbReference>
<dbReference type="EMBL" id="JACHFR010000004">
    <property type="protein sequence ID" value="MBB5219954.1"/>
    <property type="molecule type" value="Genomic_DNA"/>
</dbReference>
<dbReference type="Pfam" id="PF00392">
    <property type="entry name" value="GntR"/>
    <property type="match status" value="1"/>
</dbReference>
<evidence type="ECO:0000256" key="3">
    <source>
        <dbReference type="ARBA" id="ARBA00023015"/>
    </source>
</evidence>